<gene>
    <name evidence="3" type="ORF">SOIL9_09950</name>
</gene>
<dbReference type="AlphaFoldDB" id="A0A6P2D6W7"/>
<sequence>MVRGSRAFTPMLRVPLQMEALEARWVPAAYTQTPVVPVVDAAMAARLSAVIQRGAAVGNQANVFTRAGDSITFSNNFLIPLATPSVGVDLAGDGSLNDTLAYFRAGQIAGANSFAHPSVAAVSGYKSADVLGLLPSELALSKPAFVLIMAGTNDIAAGVPLDTFRQNLTRIAETALNMGVVPVLSTIPNSKFSAELERLQPSYNQVIEDVSEALQVPLWNYWRALQQLPNLGISADGVHPNVSPTGGGDLTEKGLQFGYNVRNLTALQTLDKLRRVLISGQSPDLPSNNQSWAPLTNALAVAAGDTTGFQVEVIDTVTRRTLFRFDPFPGFDGSVRIALADVNHDGVPDLIASVGPGGPPHVKVFDGQTGSLIASFYAFDAGLTTGLSLATGDVNRDGFADIIVCPEANAPAHVKAFSASGELLDSFLAFPSAFMGGGRVASGDVNRDGAADIIVTAGTGGQGHVMVFSGTDLSLLASFFAFGPAFAGTLSVTASDFDGDGVAEVAVAPSTAGYDPHVKVLHPLTEEVVSSFYAYDPGFRGGVQLATTGRNGHRALVTATNTAATTDIRILDTSSNGLLDAFFVYEAGFRFGASLGG</sequence>
<dbReference type="PANTHER" id="PTHR30383">
    <property type="entry name" value="THIOESTERASE 1/PROTEASE 1/LYSOPHOSPHOLIPASE L1"/>
    <property type="match status" value="1"/>
</dbReference>
<evidence type="ECO:0000256" key="1">
    <source>
        <dbReference type="ARBA" id="ARBA00022729"/>
    </source>
</evidence>
<evidence type="ECO:0000313" key="3">
    <source>
        <dbReference type="EMBL" id="VTR96889.1"/>
    </source>
</evidence>
<dbReference type="InterPro" id="IPR051532">
    <property type="entry name" value="Ester_Hydrolysis_Enzymes"/>
</dbReference>
<keyword evidence="3" id="KW-0401">Integrin</keyword>
<dbReference type="InterPro" id="IPR028994">
    <property type="entry name" value="Integrin_alpha_N"/>
</dbReference>
<keyword evidence="4" id="KW-1185">Reference proteome</keyword>
<dbReference type="SUPFAM" id="SSF69318">
    <property type="entry name" value="Integrin alpha N-terminal domain"/>
    <property type="match status" value="1"/>
</dbReference>
<name>A0A6P2D6W7_9BACT</name>
<feature type="domain" description="SGNH hydrolase-type esterase" evidence="2">
    <location>
        <begin position="68"/>
        <end position="242"/>
    </location>
</feature>
<dbReference type="KEGG" id="gms:SOIL9_09950"/>
<dbReference type="GO" id="GO:0007229">
    <property type="term" value="P:integrin-mediated signaling pathway"/>
    <property type="evidence" value="ECO:0007669"/>
    <property type="project" value="UniProtKB-KW"/>
</dbReference>
<dbReference type="Gene3D" id="2.130.10.130">
    <property type="entry name" value="Integrin alpha, N-terminal"/>
    <property type="match status" value="1"/>
</dbReference>
<dbReference type="Proteomes" id="UP000464178">
    <property type="component" value="Chromosome"/>
</dbReference>
<dbReference type="PANTHER" id="PTHR30383:SF5">
    <property type="entry name" value="SGNH HYDROLASE-TYPE ESTERASE DOMAIN-CONTAINING PROTEIN"/>
    <property type="match status" value="1"/>
</dbReference>
<keyword evidence="1" id="KW-0732">Signal</keyword>
<reference evidence="3 4" key="1">
    <citation type="submission" date="2019-05" db="EMBL/GenBank/DDBJ databases">
        <authorList>
            <consortium name="Science for Life Laboratories"/>
        </authorList>
    </citation>
    <scope>NUCLEOTIDE SEQUENCE [LARGE SCALE GENOMIC DNA]</scope>
    <source>
        <strain evidence="3">Soil9</strain>
    </source>
</reference>
<accession>A0A6P2D6W7</accession>
<dbReference type="InterPro" id="IPR013517">
    <property type="entry name" value="FG-GAP"/>
</dbReference>
<dbReference type="Pfam" id="PF13517">
    <property type="entry name" value="FG-GAP_3"/>
    <property type="match status" value="2"/>
</dbReference>
<organism evidence="3 4">
    <name type="scientific">Gemmata massiliana</name>
    <dbReference type="NCBI Taxonomy" id="1210884"/>
    <lineage>
        <taxon>Bacteria</taxon>
        <taxon>Pseudomonadati</taxon>
        <taxon>Planctomycetota</taxon>
        <taxon>Planctomycetia</taxon>
        <taxon>Gemmatales</taxon>
        <taxon>Gemmataceae</taxon>
        <taxon>Gemmata</taxon>
    </lineage>
</organism>
<dbReference type="GO" id="GO:0004622">
    <property type="term" value="F:phosphatidylcholine lysophospholipase activity"/>
    <property type="evidence" value="ECO:0007669"/>
    <property type="project" value="TreeGrafter"/>
</dbReference>
<dbReference type="Pfam" id="PF13472">
    <property type="entry name" value="Lipase_GDSL_2"/>
    <property type="match status" value="1"/>
</dbReference>
<dbReference type="EMBL" id="LR593886">
    <property type="protein sequence ID" value="VTR96889.1"/>
    <property type="molecule type" value="Genomic_DNA"/>
</dbReference>
<evidence type="ECO:0000313" key="4">
    <source>
        <dbReference type="Proteomes" id="UP000464178"/>
    </source>
</evidence>
<dbReference type="Gene3D" id="3.40.50.1110">
    <property type="entry name" value="SGNH hydrolase"/>
    <property type="match status" value="1"/>
</dbReference>
<protein>
    <recommendedName>
        <fullName evidence="2">SGNH hydrolase-type esterase domain-containing protein</fullName>
    </recommendedName>
</protein>
<dbReference type="InterPro" id="IPR013830">
    <property type="entry name" value="SGNH_hydro"/>
</dbReference>
<proteinExistence type="predicted"/>
<evidence type="ECO:0000259" key="2">
    <source>
        <dbReference type="Pfam" id="PF13472"/>
    </source>
</evidence>
<dbReference type="InterPro" id="IPR036514">
    <property type="entry name" value="SGNH_hydro_sf"/>
</dbReference>
<dbReference type="RefSeq" id="WP_162670959.1">
    <property type="nucleotide sequence ID" value="NZ_LR593886.1"/>
</dbReference>
<dbReference type="SUPFAM" id="SSF52266">
    <property type="entry name" value="SGNH hydrolase"/>
    <property type="match status" value="1"/>
</dbReference>